<evidence type="ECO:0000256" key="1">
    <source>
        <dbReference type="ARBA" id="ARBA00006739"/>
    </source>
</evidence>
<feature type="transmembrane region" description="Helical" evidence="4">
    <location>
        <begin position="243"/>
        <end position="261"/>
    </location>
</feature>
<evidence type="ECO:0000256" key="3">
    <source>
        <dbReference type="ARBA" id="ARBA00022679"/>
    </source>
</evidence>
<dbReference type="InterPro" id="IPR001173">
    <property type="entry name" value="Glyco_trans_2-like"/>
</dbReference>
<comment type="similarity">
    <text evidence="1">Belongs to the glycosyltransferase 2 family.</text>
</comment>
<sequence length="334" mass="38690">MISSINKLVSIIIVNHNGQMWLKDCFDSIYSQTYQNFEIIIVDNASIDKSVNYILRNYPKVIIIRNKENLGFGRANNLGVKKVRGELIFFLNNDTVLEKNTLEKLLIYKKNNNLNIVGPKILDYEGKDIHKRGKCSIDYTGYLGYGKKTFFIDGCALMIDKKDFFDLGGFDEKYFMYSEDIDLCWRAHLYGLQVEICGDVTVRHFGGGTGGYTQYEKNVTRVIPLIRRYEVEKNNLRNILKNYNFINLLWVIPFFLLQSFIESLLYLTSGNFSAFLAVWKAFLWNVINFTDTRQRRKVIQSKRKVTDDIILSMMSGGSNKLRALLTIGLPSFKE</sequence>
<keyword evidence="2" id="KW-0328">Glycosyltransferase</keyword>
<keyword evidence="4" id="KW-1133">Transmembrane helix</keyword>
<keyword evidence="4" id="KW-0472">Membrane</keyword>
<feature type="transmembrane region" description="Helical" evidence="4">
    <location>
        <begin position="267"/>
        <end position="287"/>
    </location>
</feature>
<dbReference type="Pfam" id="PF00535">
    <property type="entry name" value="Glycos_transf_2"/>
    <property type="match status" value="1"/>
</dbReference>
<dbReference type="GO" id="GO:0016757">
    <property type="term" value="F:glycosyltransferase activity"/>
    <property type="evidence" value="ECO:0007669"/>
    <property type="project" value="UniProtKB-KW"/>
</dbReference>
<protein>
    <recommendedName>
        <fullName evidence="5">Glycosyltransferase 2-like domain-containing protein</fullName>
    </recommendedName>
</protein>
<accession>A0A1F6A8Q2</accession>
<feature type="domain" description="Glycosyltransferase 2-like" evidence="5">
    <location>
        <begin position="10"/>
        <end position="158"/>
    </location>
</feature>
<evidence type="ECO:0000256" key="2">
    <source>
        <dbReference type="ARBA" id="ARBA00022676"/>
    </source>
</evidence>
<dbReference type="EMBL" id="MFJN01000030">
    <property type="protein sequence ID" value="OGG21051.1"/>
    <property type="molecule type" value="Genomic_DNA"/>
</dbReference>
<name>A0A1F6A8Q2_9BACT</name>
<keyword evidence="4" id="KW-0812">Transmembrane</keyword>
<organism evidence="6 7">
    <name type="scientific">Candidatus Gottesmanbacteria bacterium RIFCSPHIGHO2_02_FULL_40_13</name>
    <dbReference type="NCBI Taxonomy" id="1798384"/>
    <lineage>
        <taxon>Bacteria</taxon>
        <taxon>Candidatus Gottesmaniibacteriota</taxon>
    </lineage>
</organism>
<reference evidence="6 7" key="1">
    <citation type="journal article" date="2016" name="Nat. Commun.">
        <title>Thousands of microbial genomes shed light on interconnected biogeochemical processes in an aquifer system.</title>
        <authorList>
            <person name="Anantharaman K."/>
            <person name="Brown C.T."/>
            <person name="Hug L.A."/>
            <person name="Sharon I."/>
            <person name="Castelle C.J."/>
            <person name="Probst A.J."/>
            <person name="Thomas B.C."/>
            <person name="Singh A."/>
            <person name="Wilkins M.J."/>
            <person name="Karaoz U."/>
            <person name="Brodie E.L."/>
            <person name="Williams K.H."/>
            <person name="Hubbard S.S."/>
            <person name="Banfield J.F."/>
        </authorList>
    </citation>
    <scope>NUCLEOTIDE SEQUENCE [LARGE SCALE GENOMIC DNA]</scope>
</reference>
<gene>
    <name evidence="6" type="ORF">A3D03_05170</name>
</gene>
<dbReference type="AlphaFoldDB" id="A0A1F6A8Q2"/>
<evidence type="ECO:0000256" key="4">
    <source>
        <dbReference type="SAM" id="Phobius"/>
    </source>
</evidence>
<dbReference type="SUPFAM" id="SSF53448">
    <property type="entry name" value="Nucleotide-diphospho-sugar transferases"/>
    <property type="match status" value="1"/>
</dbReference>
<dbReference type="Gene3D" id="3.90.550.10">
    <property type="entry name" value="Spore Coat Polysaccharide Biosynthesis Protein SpsA, Chain A"/>
    <property type="match status" value="1"/>
</dbReference>
<dbReference type="STRING" id="1798384.A3D03_05170"/>
<dbReference type="CDD" id="cd04186">
    <property type="entry name" value="GT_2_like_c"/>
    <property type="match status" value="1"/>
</dbReference>
<comment type="caution">
    <text evidence="6">The sequence shown here is derived from an EMBL/GenBank/DDBJ whole genome shotgun (WGS) entry which is preliminary data.</text>
</comment>
<evidence type="ECO:0000313" key="7">
    <source>
        <dbReference type="Proteomes" id="UP000177092"/>
    </source>
</evidence>
<dbReference type="InterPro" id="IPR029044">
    <property type="entry name" value="Nucleotide-diphossugar_trans"/>
</dbReference>
<dbReference type="PANTHER" id="PTHR43179:SF12">
    <property type="entry name" value="GALACTOFURANOSYLTRANSFERASE GLFT2"/>
    <property type="match status" value="1"/>
</dbReference>
<keyword evidence="3" id="KW-0808">Transferase</keyword>
<dbReference type="PANTHER" id="PTHR43179">
    <property type="entry name" value="RHAMNOSYLTRANSFERASE WBBL"/>
    <property type="match status" value="1"/>
</dbReference>
<evidence type="ECO:0000313" key="6">
    <source>
        <dbReference type="EMBL" id="OGG21051.1"/>
    </source>
</evidence>
<proteinExistence type="inferred from homology"/>
<dbReference type="Proteomes" id="UP000177092">
    <property type="component" value="Unassembled WGS sequence"/>
</dbReference>
<evidence type="ECO:0000259" key="5">
    <source>
        <dbReference type="Pfam" id="PF00535"/>
    </source>
</evidence>